<protein>
    <submittedName>
        <fullName evidence="1">Uncharacterized protein</fullName>
    </submittedName>
</protein>
<reference evidence="1" key="1">
    <citation type="journal article" date="2021" name="Proc. Natl. Acad. Sci. U.S.A.">
        <title>Three genomes in the algal genus Volvox reveal the fate of a haploid sex-determining region after a transition to homothallism.</title>
        <authorList>
            <person name="Yamamoto K."/>
            <person name="Hamaji T."/>
            <person name="Kawai-Toyooka H."/>
            <person name="Matsuzaki R."/>
            <person name="Takahashi F."/>
            <person name="Nishimura Y."/>
            <person name="Kawachi M."/>
            <person name="Noguchi H."/>
            <person name="Minakuchi Y."/>
            <person name="Umen J.G."/>
            <person name="Toyoda A."/>
            <person name="Nozaki H."/>
        </authorList>
    </citation>
    <scope>NUCLEOTIDE SEQUENCE</scope>
    <source>
        <strain evidence="1">NIES-3780</strain>
    </source>
</reference>
<proteinExistence type="predicted"/>
<dbReference type="Proteomes" id="UP000747399">
    <property type="component" value="Unassembled WGS sequence"/>
</dbReference>
<keyword evidence="2" id="KW-1185">Reference proteome</keyword>
<dbReference type="AlphaFoldDB" id="A0A8J4B9E9"/>
<evidence type="ECO:0000313" key="1">
    <source>
        <dbReference type="EMBL" id="GIL56865.1"/>
    </source>
</evidence>
<accession>A0A8J4B9E9</accession>
<comment type="caution">
    <text evidence="1">The sequence shown here is derived from an EMBL/GenBank/DDBJ whole genome shotgun (WGS) entry which is preliminary data.</text>
</comment>
<organism evidence="1 2">
    <name type="scientific">Volvox africanus</name>
    <dbReference type="NCBI Taxonomy" id="51714"/>
    <lineage>
        <taxon>Eukaryota</taxon>
        <taxon>Viridiplantae</taxon>
        <taxon>Chlorophyta</taxon>
        <taxon>core chlorophytes</taxon>
        <taxon>Chlorophyceae</taxon>
        <taxon>CS clade</taxon>
        <taxon>Chlamydomonadales</taxon>
        <taxon>Volvocaceae</taxon>
        <taxon>Volvox</taxon>
    </lineage>
</organism>
<gene>
    <name evidence="1" type="ORF">Vafri_12147</name>
</gene>
<sequence length="112" mass="10811">MDTTAAVAAAAAAAEAVIDAGAGSPAAPSHASREVAAGPSSCSIRPIASGNVSKQATYCQNSIAATSSSVLPKMVAMLCTSTAVGVACMTSMTSIARGSTPGIRPVEGNANK</sequence>
<evidence type="ECO:0000313" key="2">
    <source>
        <dbReference type="Proteomes" id="UP000747399"/>
    </source>
</evidence>
<name>A0A8J4B9E9_9CHLO</name>
<dbReference type="EMBL" id="BNCO01000025">
    <property type="protein sequence ID" value="GIL56865.1"/>
    <property type="molecule type" value="Genomic_DNA"/>
</dbReference>